<organism evidence="4 5">
    <name type="scientific">Bergeyella porcorum</name>
    <dbReference type="NCBI Taxonomy" id="1735111"/>
    <lineage>
        <taxon>Bacteria</taxon>
        <taxon>Pseudomonadati</taxon>
        <taxon>Bacteroidota</taxon>
        <taxon>Flavobacteriia</taxon>
        <taxon>Flavobacteriales</taxon>
        <taxon>Weeksellaceae</taxon>
        <taxon>Bergeyella</taxon>
    </lineage>
</organism>
<proteinExistence type="predicted"/>
<evidence type="ECO:0000313" key="4">
    <source>
        <dbReference type="EMBL" id="WOC51627.1"/>
    </source>
</evidence>
<evidence type="ECO:0000259" key="3">
    <source>
        <dbReference type="Pfam" id="PF20545"/>
    </source>
</evidence>
<dbReference type="EMBL" id="CP136426">
    <property type="protein sequence ID" value="WOC51627.1"/>
    <property type="molecule type" value="Genomic_DNA"/>
</dbReference>
<dbReference type="InterPro" id="IPR046647">
    <property type="entry name" value="DUF6759"/>
</dbReference>
<dbReference type="AlphaFoldDB" id="A0AAU0F203"/>
<evidence type="ECO:0000256" key="2">
    <source>
        <dbReference type="SAM" id="SignalP"/>
    </source>
</evidence>
<feature type="compositionally biased region" description="Basic and acidic residues" evidence="1">
    <location>
        <begin position="83"/>
        <end position="96"/>
    </location>
</feature>
<feature type="chain" id="PRO_5043860312" description="DUF6759 domain-containing protein" evidence="2">
    <location>
        <begin position="19"/>
        <end position="190"/>
    </location>
</feature>
<protein>
    <recommendedName>
        <fullName evidence="3">DUF6759 domain-containing protein</fullName>
    </recommendedName>
</protein>
<accession>A0AAU0F203</accession>
<keyword evidence="2" id="KW-0732">Signal</keyword>
<evidence type="ECO:0000313" key="5">
    <source>
        <dbReference type="Proteomes" id="UP001432059"/>
    </source>
</evidence>
<reference evidence="4" key="1">
    <citation type="submission" date="2023-10" db="EMBL/GenBank/DDBJ databases">
        <title>Characterization and whole genome sequencing of a novel strain of Bergeyella porcorum QD2021 isolated from pig.</title>
        <authorList>
            <person name="Liu G."/>
            <person name="Chen C."/>
            <person name="Han X."/>
        </authorList>
    </citation>
    <scope>NUCLEOTIDE SEQUENCE</scope>
    <source>
        <strain evidence="4">QD2021</strain>
    </source>
</reference>
<dbReference type="KEGG" id="bpor:BPO_0980"/>
<dbReference type="Proteomes" id="UP001432059">
    <property type="component" value="Chromosome"/>
</dbReference>
<feature type="domain" description="DUF6759" evidence="3">
    <location>
        <begin position="95"/>
        <end position="185"/>
    </location>
</feature>
<feature type="region of interest" description="Disordered" evidence="1">
    <location>
        <begin position="73"/>
        <end position="96"/>
    </location>
</feature>
<gene>
    <name evidence="4" type="ORF">BPO_0980</name>
</gene>
<evidence type="ECO:0000256" key="1">
    <source>
        <dbReference type="SAM" id="MobiDB-lite"/>
    </source>
</evidence>
<keyword evidence="5" id="KW-1185">Reference proteome</keyword>
<name>A0AAU0F203_9FLAO</name>
<dbReference type="Pfam" id="PF20545">
    <property type="entry name" value="DUF6759"/>
    <property type="match status" value="1"/>
</dbReference>
<feature type="signal peptide" evidence="2">
    <location>
        <begin position="1"/>
        <end position="18"/>
    </location>
</feature>
<sequence length="190" mass="21203">MKKFLLILLLGVSGLVYSQNYTVEQVEKTNDVKVVANFIKNNPNHPKTPEFKRKLYAMLNGGNPEIAKPTITPMQKKTSAASAKDDAKNRGEVSGENKKTAELLTHLFNNDPAKKEAYIHIKNLSKCNLLVKISGKKFYNLTVPAANSNYILLPKGSYTITTMVCDAKYSEVKNLQKDMEITLNAVSTHR</sequence>
<dbReference type="RefSeq" id="WP_327985227.1">
    <property type="nucleotide sequence ID" value="NZ_CP136426.1"/>
</dbReference>